<dbReference type="PANTHER" id="PTHR30580">
    <property type="entry name" value="PRIMOSOMAL PROTEIN N"/>
    <property type="match status" value="1"/>
</dbReference>
<dbReference type="InterPro" id="IPR014001">
    <property type="entry name" value="Helicase_ATP-bd"/>
</dbReference>
<feature type="binding site" evidence="11">
    <location>
        <position position="502"/>
    </location>
    <ligand>
        <name>Zn(2+)</name>
        <dbReference type="ChEBI" id="CHEBI:29105"/>
        <label>1</label>
    </ligand>
</feature>
<dbReference type="InterPro" id="IPR027417">
    <property type="entry name" value="P-loop_NTPase"/>
</dbReference>
<evidence type="ECO:0000256" key="4">
    <source>
        <dbReference type="ARBA" id="ARBA00022741"/>
    </source>
</evidence>
<dbReference type="SMART" id="SM00490">
    <property type="entry name" value="HELICc"/>
    <property type="match status" value="1"/>
</dbReference>
<gene>
    <name evidence="11 14" type="primary">priA</name>
    <name evidence="14" type="ORF">JYK00_02385</name>
</gene>
<dbReference type="PROSITE" id="PS51192">
    <property type="entry name" value="HELICASE_ATP_BIND_1"/>
    <property type="match status" value="1"/>
</dbReference>
<comment type="catalytic activity">
    <reaction evidence="11">
        <text>Couples ATP hydrolysis with the unwinding of duplex DNA by translocating in the 3'-5' direction.</text>
        <dbReference type="EC" id="5.6.2.4"/>
    </reaction>
</comment>
<evidence type="ECO:0000256" key="5">
    <source>
        <dbReference type="ARBA" id="ARBA00022801"/>
    </source>
</evidence>
<evidence type="ECO:0000256" key="11">
    <source>
        <dbReference type="HAMAP-Rule" id="MF_00983"/>
    </source>
</evidence>
<name>A0ABX7S730_9BACT</name>
<dbReference type="PANTHER" id="PTHR30580:SF0">
    <property type="entry name" value="PRIMOSOMAL PROTEIN N"/>
    <property type="match status" value="1"/>
</dbReference>
<reference evidence="14 15" key="1">
    <citation type="submission" date="2021-03" db="EMBL/GenBank/DDBJ databases">
        <title>Thermosipho ferrireducens sp.nov., an anaerobic thermophilic iron-reducing bacterium isolated from a deep-sea hydrothermal sulfide deposits.</title>
        <authorList>
            <person name="Zeng X."/>
            <person name="Chen Y."/>
            <person name="Shao Z."/>
        </authorList>
    </citation>
    <scope>NUCLEOTIDE SEQUENCE [LARGE SCALE GENOMIC DNA]</scope>
    <source>
        <strain evidence="14 15">JL129W03</strain>
    </source>
</reference>
<evidence type="ECO:0000313" key="14">
    <source>
        <dbReference type="EMBL" id="QTA38392.1"/>
    </source>
</evidence>
<feature type="domain" description="Helicase ATP-binding" evidence="12">
    <location>
        <begin position="239"/>
        <end position="401"/>
    </location>
</feature>
<dbReference type="Gene3D" id="3.40.50.300">
    <property type="entry name" value="P-loop containing nucleotide triphosphate hydrolases"/>
    <property type="match status" value="2"/>
</dbReference>
<evidence type="ECO:0000256" key="6">
    <source>
        <dbReference type="ARBA" id="ARBA00022806"/>
    </source>
</evidence>
<dbReference type="InterPro" id="IPR040498">
    <property type="entry name" value="PriA_CRR"/>
</dbReference>
<dbReference type="Gene3D" id="3.40.1440.60">
    <property type="entry name" value="PriA, 3(prime) DNA-binding domain"/>
    <property type="match status" value="1"/>
</dbReference>
<dbReference type="NCBIfam" id="TIGR00595">
    <property type="entry name" value="priA"/>
    <property type="match status" value="1"/>
</dbReference>
<keyword evidence="10 11" id="KW-0413">Isomerase</keyword>
<dbReference type="Pfam" id="PF00271">
    <property type="entry name" value="Helicase_C"/>
    <property type="match status" value="1"/>
</dbReference>
<dbReference type="PROSITE" id="PS51194">
    <property type="entry name" value="HELICASE_CTER"/>
    <property type="match status" value="1"/>
</dbReference>
<dbReference type="SUPFAM" id="SSF52540">
    <property type="entry name" value="P-loop containing nucleoside triphosphate hydrolases"/>
    <property type="match status" value="1"/>
</dbReference>
<dbReference type="InterPro" id="IPR041222">
    <property type="entry name" value="PriA_3primeBD"/>
</dbReference>
<dbReference type="Pfam" id="PF00270">
    <property type="entry name" value="DEAD"/>
    <property type="match status" value="1"/>
</dbReference>
<dbReference type="InterPro" id="IPR011545">
    <property type="entry name" value="DEAD/DEAH_box_helicase_dom"/>
</dbReference>
<dbReference type="EMBL" id="CP071446">
    <property type="protein sequence ID" value="QTA38392.1"/>
    <property type="molecule type" value="Genomic_DNA"/>
</dbReference>
<dbReference type="Pfam" id="PF18319">
    <property type="entry name" value="Zn_ribbon_PriA"/>
    <property type="match status" value="1"/>
</dbReference>
<dbReference type="Proteomes" id="UP000671862">
    <property type="component" value="Chromosome"/>
</dbReference>
<keyword evidence="5 11" id="KW-0378">Hydrolase</keyword>
<feature type="binding site" evidence="11">
    <location>
        <position position="471"/>
    </location>
    <ligand>
        <name>Zn(2+)</name>
        <dbReference type="ChEBI" id="CHEBI:29105"/>
        <label>2</label>
    </ligand>
</feature>
<dbReference type="InterPro" id="IPR005259">
    <property type="entry name" value="PriA"/>
</dbReference>
<evidence type="ECO:0000259" key="13">
    <source>
        <dbReference type="PROSITE" id="PS51194"/>
    </source>
</evidence>
<dbReference type="SMART" id="SM00487">
    <property type="entry name" value="DEXDc"/>
    <property type="match status" value="1"/>
</dbReference>
<dbReference type="InterPro" id="IPR001650">
    <property type="entry name" value="Helicase_C-like"/>
</dbReference>
<dbReference type="InterPro" id="IPR042115">
    <property type="entry name" value="PriA_3primeBD_sf"/>
</dbReference>
<keyword evidence="8 11" id="KW-0067">ATP-binding</keyword>
<feature type="binding site" evidence="11">
    <location>
        <position position="499"/>
    </location>
    <ligand>
        <name>Zn(2+)</name>
        <dbReference type="ChEBI" id="CHEBI:29105"/>
        <label>1</label>
    </ligand>
</feature>
<evidence type="ECO:0000256" key="1">
    <source>
        <dbReference type="ARBA" id="ARBA00022515"/>
    </source>
</evidence>
<feature type="binding site" evidence="11">
    <location>
        <position position="486"/>
    </location>
    <ligand>
        <name>Zn(2+)</name>
        <dbReference type="ChEBI" id="CHEBI:29105"/>
        <label>2</label>
    </ligand>
</feature>
<dbReference type="HAMAP" id="MF_00983">
    <property type="entry name" value="PriA"/>
    <property type="match status" value="1"/>
</dbReference>
<comment type="subunit">
    <text evidence="11">Component of the replication restart primosome.</text>
</comment>
<feature type="binding site" evidence="11">
    <location>
        <position position="462"/>
    </location>
    <ligand>
        <name>Zn(2+)</name>
        <dbReference type="ChEBI" id="CHEBI:29105"/>
        <label>1</label>
    </ligand>
</feature>
<dbReference type="InterPro" id="IPR041236">
    <property type="entry name" value="PriA_C"/>
</dbReference>
<comment type="cofactor">
    <cofactor evidence="11">
        <name>Zn(2+)</name>
        <dbReference type="ChEBI" id="CHEBI:29105"/>
    </cofactor>
    <text evidence="11">Binds 2 zinc ions per subunit.</text>
</comment>
<evidence type="ECO:0000313" key="15">
    <source>
        <dbReference type="Proteomes" id="UP000671862"/>
    </source>
</evidence>
<evidence type="ECO:0000256" key="7">
    <source>
        <dbReference type="ARBA" id="ARBA00022833"/>
    </source>
</evidence>
<keyword evidence="3 11" id="KW-0479">Metal-binding</keyword>
<accession>A0ABX7S730</accession>
<keyword evidence="7 11" id="KW-0862">Zinc</keyword>
<feature type="binding site" evidence="11">
    <location>
        <position position="459"/>
    </location>
    <ligand>
        <name>Zn(2+)</name>
        <dbReference type="ChEBI" id="CHEBI:29105"/>
        <label>1</label>
    </ligand>
</feature>
<keyword evidence="6 11" id="KW-0347">Helicase</keyword>
<evidence type="ECO:0000256" key="8">
    <source>
        <dbReference type="ARBA" id="ARBA00022840"/>
    </source>
</evidence>
<dbReference type="RefSeq" id="WP_207567111.1">
    <property type="nucleotide sequence ID" value="NZ_CP071446.1"/>
</dbReference>
<proteinExistence type="inferred from homology"/>
<comment type="similarity">
    <text evidence="11">Belongs to the helicase family. PriA subfamily.</text>
</comment>
<evidence type="ECO:0000256" key="10">
    <source>
        <dbReference type="ARBA" id="ARBA00023235"/>
    </source>
</evidence>
<sequence length="748" mass="85800">MVYKVAVSNLNLNKTFLYSSQIKLEIGERVLIDFNGNRRVGYIVQESNEKGAVKSIIERIDGKSFLEKWRVKILLGVSNFFGAPVGKLFDLCFPKGLDDYFVTYVKSRSPFLGFDNLSVESFISKYGKNKLNEFIKQGIVEIVKDFTVRTPRPKKELFVKLISNLEELAYKRLTKKQLMVVNYLLSTKVVSYEELKAELNINLDVVYQLKRKGIVEIFEERIEQFEKIQLTNLQKEVVNEIINNPGMHLLMGVTGSGKTEVYIEVMKHYLKMGKVLYLVPETSLIEQTSIRIKTKIPDAKLGVYHSYLTKAKRVETWIKAVKGDLDILLGTRSAVFVPLKDISLVIVDEFHDESYYQDSNITYDTIKILEEFPVPVIFGSATPRIEHYYKAKKGIYYFHRLTERFGTTLPTVEIINMKIEDKVSPYLSKKVLDEIAEVVKKNEEVMVFVRRKGFSRIVCQNCGYFVKCPNCETSLTYYKSKGILKCHICGYEQSTISACPSCGSIMLLEKGTGTERMEKELVKHFPGRQIARADTDLIFKPKLFEKLLKKLILGEIDILVGTKMITKGLDIPKVSLTVVADIDAIATIPDYNSELRAFQLLVQVTGRSGRKAPGKAVIQTYYPESDILKYAINQDVESFYEIEIKKRRALNYPPFSNIVHIITSSQNQALGYETAKKIVEELKKSYNDPIIGPTEYLIPKIRNNYLYHFIVKTSNPQKVINNIEQLKNKYPTKLFLRVNPPSILTYLH</sequence>
<comment type="catalytic activity">
    <reaction evidence="11">
        <text>ATP + H2O = ADP + phosphate + H(+)</text>
        <dbReference type="Rhea" id="RHEA:13065"/>
        <dbReference type="ChEBI" id="CHEBI:15377"/>
        <dbReference type="ChEBI" id="CHEBI:15378"/>
        <dbReference type="ChEBI" id="CHEBI:30616"/>
        <dbReference type="ChEBI" id="CHEBI:43474"/>
        <dbReference type="ChEBI" id="CHEBI:456216"/>
        <dbReference type="EC" id="5.6.2.4"/>
    </reaction>
</comment>
<feature type="domain" description="Helicase C-terminal" evidence="13">
    <location>
        <begin position="491"/>
        <end position="650"/>
    </location>
</feature>
<evidence type="ECO:0000256" key="9">
    <source>
        <dbReference type="ARBA" id="ARBA00023125"/>
    </source>
</evidence>
<protein>
    <recommendedName>
        <fullName evidence="11">Replication restart protein PriA</fullName>
    </recommendedName>
    <alternativeName>
        <fullName evidence="11">ATP-dependent DNA helicase PriA</fullName>
        <ecNumber evidence="11">5.6.2.4</ecNumber>
    </alternativeName>
    <alternativeName>
        <fullName evidence="11">DNA 3'-5' helicase PriA</fullName>
    </alternativeName>
</protein>
<dbReference type="EC" id="5.6.2.4" evidence="11"/>
<dbReference type="Pfam" id="PF17764">
    <property type="entry name" value="PriA_3primeBD"/>
    <property type="match status" value="1"/>
</dbReference>
<comment type="function">
    <text evidence="11">Initiates the restart of stalled replication forks, which reloads the replicative helicase on sites other than the origin of replication. Recognizes and binds to abandoned replication forks and remodels them to uncover a helicase loading site. Promotes assembly of the primosome at these replication forks.</text>
</comment>
<feature type="binding site" evidence="11">
    <location>
        <position position="489"/>
    </location>
    <ligand>
        <name>Zn(2+)</name>
        <dbReference type="ChEBI" id="CHEBI:29105"/>
        <label>2</label>
    </ligand>
</feature>
<keyword evidence="15" id="KW-1185">Reference proteome</keyword>
<evidence type="ECO:0000259" key="12">
    <source>
        <dbReference type="PROSITE" id="PS51192"/>
    </source>
</evidence>
<keyword evidence="1 11" id="KW-0639">Primosome</keyword>
<feature type="binding site" evidence="11">
    <location>
        <position position="468"/>
    </location>
    <ligand>
        <name>Zn(2+)</name>
        <dbReference type="ChEBI" id="CHEBI:29105"/>
        <label>2</label>
    </ligand>
</feature>
<keyword evidence="2 11" id="KW-0235">DNA replication</keyword>
<keyword evidence="9 11" id="KW-0238">DNA-binding</keyword>
<evidence type="ECO:0000256" key="2">
    <source>
        <dbReference type="ARBA" id="ARBA00022705"/>
    </source>
</evidence>
<evidence type="ECO:0000256" key="3">
    <source>
        <dbReference type="ARBA" id="ARBA00022723"/>
    </source>
</evidence>
<organism evidence="14 15">
    <name type="scientific">Thermosipho ferrireducens</name>
    <dbReference type="NCBI Taxonomy" id="2571116"/>
    <lineage>
        <taxon>Bacteria</taxon>
        <taxon>Thermotogati</taxon>
        <taxon>Thermotogota</taxon>
        <taxon>Thermotogae</taxon>
        <taxon>Thermotogales</taxon>
        <taxon>Fervidobacteriaceae</taxon>
        <taxon>Thermosipho</taxon>
    </lineage>
</organism>
<dbReference type="Pfam" id="PF18074">
    <property type="entry name" value="PriA_C"/>
    <property type="match status" value="1"/>
</dbReference>
<keyword evidence="4 11" id="KW-0547">Nucleotide-binding</keyword>